<proteinExistence type="predicted"/>
<dbReference type="RefSeq" id="WP_181352994.1">
    <property type="nucleotide sequence ID" value="NZ_PVTZ01000008.1"/>
</dbReference>
<dbReference type="Proteomes" id="UP000238836">
    <property type="component" value="Unassembled WGS sequence"/>
</dbReference>
<comment type="cofactor">
    <cofactor evidence="1">
        <name>[4Fe-4S] cluster</name>
        <dbReference type="ChEBI" id="CHEBI:49883"/>
    </cofactor>
</comment>
<comment type="caution">
    <text evidence="8">The sequence shown here is derived from an EMBL/GenBank/DDBJ whole genome shotgun (WGS) entry which is preliminary data.</text>
</comment>
<dbReference type="PANTHER" id="PTHR11228:SF7">
    <property type="entry name" value="PQQA PEPTIDE CYCLASE"/>
    <property type="match status" value="1"/>
</dbReference>
<gene>
    <name evidence="8" type="ORF">CLV36_108106</name>
</gene>
<dbReference type="Pfam" id="PF13186">
    <property type="entry name" value="SPASM"/>
    <property type="match status" value="1"/>
</dbReference>
<dbReference type="PANTHER" id="PTHR11228">
    <property type="entry name" value="RADICAL SAM DOMAIN PROTEIN"/>
    <property type="match status" value="1"/>
</dbReference>
<organism evidence="8 9">
    <name type="scientific">Laceyella sediminis</name>
    <dbReference type="NCBI Taxonomy" id="573074"/>
    <lineage>
        <taxon>Bacteria</taxon>
        <taxon>Bacillati</taxon>
        <taxon>Bacillota</taxon>
        <taxon>Bacilli</taxon>
        <taxon>Bacillales</taxon>
        <taxon>Thermoactinomycetaceae</taxon>
        <taxon>Laceyella</taxon>
    </lineage>
</organism>
<dbReference type="InterPro" id="IPR034391">
    <property type="entry name" value="AdoMet-like_SPASM_containing"/>
</dbReference>
<evidence type="ECO:0000256" key="4">
    <source>
        <dbReference type="ARBA" id="ARBA00022723"/>
    </source>
</evidence>
<dbReference type="InterPro" id="IPR050377">
    <property type="entry name" value="Radical_SAM_PqqE_MftC-like"/>
</dbReference>
<dbReference type="InterPro" id="IPR013785">
    <property type="entry name" value="Aldolase_TIM"/>
</dbReference>
<evidence type="ECO:0000256" key="6">
    <source>
        <dbReference type="ARBA" id="ARBA00023014"/>
    </source>
</evidence>
<keyword evidence="5" id="KW-0408">Iron</keyword>
<evidence type="ECO:0000256" key="3">
    <source>
        <dbReference type="ARBA" id="ARBA00022691"/>
    </source>
</evidence>
<accession>A0ABX5EMR4</accession>
<keyword evidence="9" id="KW-1185">Reference proteome</keyword>
<reference evidence="8 9" key="1">
    <citation type="submission" date="2018-03" db="EMBL/GenBank/DDBJ databases">
        <title>Genomic Encyclopedia of Archaeal and Bacterial Type Strains, Phase II (KMG-II): from individual species to whole genera.</title>
        <authorList>
            <person name="Goeker M."/>
        </authorList>
    </citation>
    <scope>NUCLEOTIDE SEQUENCE [LARGE SCALE GENOMIC DNA]</scope>
    <source>
        <strain evidence="8 9">RHA1</strain>
    </source>
</reference>
<evidence type="ECO:0000259" key="7">
    <source>
        <dbReference type="PROSITE" id="PS51918"/>
    </source>
</evidence>
<keyword evidence="3" id="KW-0949">S-adenosyl-L-methionine</keyword>
<evidence type="ECO:0000256" key="5">
    <source>
        <dbReference type="ARBA" id="ARBA00023004"/>
    </source>
</evidence>
<dbReference type="SFLD" id="SFLDG01387">
    <property type="entry name" value="BtrN-like_SPASM_domain_contain"/>
    <property type="match status" value="1"/>
</dbReference>
<dbReference type="PROSITE" id="PS51918">
    <property type="entry name" value="RADICAL_SAM"/>
    <property type="match status" value="1"/>
</dbReference>
<evidence type="ECO:0000256" key="1">
    <source>
        <dbReference type="ARBA" id="ARBA00001966"/>
    </source>
</evidence>
<name>A0ABX5EMR4_9BACL</name>
<sequence length="451" mass="51499">MVLQKKDLVRLREEPFGSFIYFRKSQSVARLNHLETLIVKSFEVPRDKKQVAKVIASELSCLPSRVEEIVQNLSDNFVLKEKKGDGIPFSAGDWRQLCEEQERIAMEKPFSSPVWMHIQPWTICNLKCEHCYCFASPQGVPSHLSEDDWYRLIDDFAELNVFEMFITGGEVFIDERFWKLSAYARKKDMVIRTTTNGTLIKEDTPDRLVEELGIDKIQVSLDGASPETHDAFRGKSGAFVKTVKGIRQLRSRMDVSLEVTIHNKNFHEVDQIVRLASELGCCEVKFVNIFPTGRGYGVFHQYQLSFDQKYYLIDRYQVLQDQYPHIRINYGSNCNDITQKDSSICTAGVVGANVDERGNVLPCIMGISIPSLYAGNVLEQRFPDIWYHSSVLKRMRHLPDQTGASCGSCNWRVECKSRCSVIAHTTAQDPCHLSPANPVSHFNKPIEEINS</sequence>
<dbReference type="CDD" id="cd01335">
    <property type="entry name" value="Radical_SAM"/>
    <property type="match status" value="1"/>
</dbReference>
<dbReference type="Pfam" id="PF04055">
    <property type="entry name" value="Radical_SAM"/>
    <property type="match status" value="1"/>
</dbReference>
<evidence type="ECO:0000313" key="8">
    <source>
        <dbReference type="EMBL" id="PRZ13609.1"/>
    </source>
</evidence>
<evidence type="ECO:0000256" key="2">
    <source>
        <dbReference type="ARBA" id="ARBA00022485"/>
    </source>
</evidence>
<dbReference type="SFLD" id="SFLDG01386">
    <property type="entry name" value="main_SPASM_domain-containing"/>
    <property type="match status" value="1"/>
</dbReference>
<dbReference type="SUPFAM" id="SSF102114">
    <property type="entry name" value="Radical SAM enzymes"/>
    <property type="match status" value="1"/>
</dbReference>
<keyword evidence="2" id="KW-0004">4Fe-4S</keyword>
<dbReference type="InterPro" id="IPR058240">
    <property type="entry name" value="rSAM_sf"/>
</dbReference>
<dbReference type="SFLD" id="SFLDS00029">
    <property type="entry name" value="Radical_SAM"/>
    <property type="match status" value="2"/>
</dbReference>
<dbReference type="NCBIfam" id="TIGR04085">
    <property type="entry name" value="rSAM_more_4Fe4S"/>
    <property type="match status" value="1"/>
</dbReference>
<dbReference type="SFLD" id="SFLDG01067">
    <property type="entry name" value="SPASM/twitch_domain_containing"/>
    <property type="match status" value="2"/>
</dbReference>
<dbReference type="Gene3D" id="3.20.20.70">
    <property type="entry name" value="Aldolase class I"/>
    <property type="match status" value="1"/>
</dbReference>
<evidence type="ECO:0000313" key="9">
    <source>
        <dbReference type="Proteomes" id="UP000238836"/>
    </source>
</evidence>
<feature type="domain" description="Radical SAM core" evidence="7">
    <location>
        <begin position="108"/>
        <end position="329"/>
    </location>
</feature>
<keyword evidence="6" id="KW-0411">Iron-sulfur</keyword>
<protein>
    <submittedName>
        <fullName evidence="8">Radical SAM protein with 4Fe4S-binding SPASM domain</fullName>
    </submittedName>
</protein>
<dbReference type="InterPro" id="IPR023885">
    <property type="entry name" value="4Fe4S-binding_SPASM_dom"/>
</dbReference>
<keyword evidence="4" id="KW-0479">Metal-binding</keyword>
<dbReference type="EMBL" id="PVTZ01000008">
    <property type="protein sequence ID" value="PRZ13609.1"/>
    <property type="molecule type" value="Genomic_DNA"/>
</dbReference>
<dbReference type="InterPro" id="IPR007197">
    <property type="entry name" value="rSAM"/>
</dbReference>